<evidence type="ECO:0000256" key="1">
    <source>
        <dbReference type="ARBA" id="ARBA00000085"/>
    </source>
</evidence>
<keyword evidence="15" id="KW-1185">Reference proteome</keyword>
<evidence type="ECO:0000259" key="12">
    <source>
        <dbReference type="PROSITE" id="PS50109"/>
    </source>
</evidence>
<dbReference type="GO" id="GO:0005524">
    <property type="term" value="F:ATP binding"/>
    <property type="evidence" value="ECO:0007669"/>
    <property type="project" value="UniProtKB-KW"/>
</dbReference>
<dbReference type="EMBL" id="JAJNOR010000010">
    <property type="protein sequence ID" value="MCD2493632.1"/>
    <property type="molecule type" value="Genomic_DNA"/>
</dbReference>
<evidence type="ECO:0000256" key="4">
    <source>
        <dbReference type="ARBA" id="ARBA00018672"/>
    </source>
</evidence>
<dbReference type="EC" id="2.7.13.3" evidence="3"/>
<keyword evidence="7" id="KW-0902">Two-component regulatory system</keyword>
<dbReference type="RefSeq" id="WP_231063471.1">
    <property type="nucleotide sequence ID" value="NZ_JAJNOR010000010.1"/>
</dbReference>
<evidence type="ECO:0000256" key="10">
    <source>
        <dbReference type="PROSITE-ProRule" id="PRU00169"/>
    </source>
</evidence>
<dbReference type="InterPro" id="IPR005467">
    <property type="entry name" value="His_kinase_dom"/>
</dbReference>
<dbReference type="PROSITE" id="PS50109">
    <property type="entry name" value="HIS_KIN"/>
    <property type="match status" value="1"/>
</dbReference>
<evidence type="ECO:0000256" key="5">
    <source>
        <dbReference type="ARBA" id="ARBA00022553"/>
    </source>
</evidence>
<evidence type="ECO:0000256" key="6">
    <source>
        <dbReference type="ARBA" id="ARBA00022777"/>
    </source>
</evidence>
<accession>A0AAP2WAN4</accession>
<dbReference type="PANTHER" id="PTHR45339">
    <property type="entry name" value="HYBRID SIGNAL TRANSDUCTION HISTIDINE KINASE J"/>
    <property type="match status" value="1"/>
</dbReference>
<dbReference type="SMART" id="SM00448">
    <property type="entry name" value="REC"/>
    <property type="match status" value="1"/>
</dbReference>
<dbReference type="SUPFAM" id="SSF47384">
    <property type="entry name" value="Homodimeric domain of signal transducing histidine kinase"/>
    <property type="match status" value="1"/>
</dbReference>
<evidence type="ECO:0000256" key="7">
    <source>
        <dbReference type="ARBA" id="ARBA00023012"/>
    </source>
</evidence>
<dbReference type="Proteomes" id="UP001299265">
    <property type="component" value="Unassembled WGS sequence"/>
</dbReference>
<dbReference type="Pfam" id="PF00072">
    <property type="entry name" value="Response_reg"/>
    <property type="match status" value="1"/>
</dbReference>
<evidence type="ECO:0000256" key="8">
    <source>
        <dbReference type="ARBA" id="ARBA00024867"/>
    </source>
</evidence>
<dbReference type="FunFam" id="3.30.565.10:FF:000010">
    <property type="entry name" value="Sensor histidine kinase RcsC"/>
    <property type="match status" value="1"/>
</dbReference>
<dbReference type="Gene3D" id="3.40.50.2300">
    <property type="match status" value="1"/>
</dbReference>
<sequence length="806" mass="91432">MFADNLANLLDALPEMSIYVIEEKNHRLLYFNRRCQETGRGKAVLGAKCHEVWPEVCANCPLGGLGEAPSNHIVCYDPLLKTTVDVTASRIVWDGDIQAVVIAASPHRLNFEEQQGPKKIEQMYAKSLVTVFDECIIANLTADYYVNCQKDMMWTDIPEQGNFAVENQNYAQKAVHPEDLKLFNETFSREAMLQIFQSGKKQVSKRLRRMTGDGIYHMVEFTAARIEQVETEECWCVLVFRDIQEEYLLEQQRSLEISQLATAARRAYQMLIAVNLTQNTYRMLEYERFPVKNPGSGGSFDDLIIQEYSTVRPDHQEEFIRKFSRKSLTEAFSGGERIITMKVPHMGEDGIYHWNFTQVVRVESPYTDDLIEITLSRNIDEERRMQEEALEKERQAKQLLEDALQKAERANQAKSDFLSRMSHDIRTPMNAIIGMTELAQLYVGDETRLRDYLNKIAGSGAHLLSLINEVLDVSKIESGAVELADTEFNLRDLVGDAAEMVRLSIENKHQLLTVNLDDGLHDRVSGDMRRLKQVLVNILENASKYTGEGGRIILSLEELKKREIQVGTYRLTVEDTGIGMKPEYLEHIFEPFSRADDSRISKTVGTGLGMTIVKNLVTMMGGDIQVESEYGKGSRFMVTLRLIKCDEAAVPRHAEKVDVEEDFHGIRVLLVEDNELNRQIAAEMLELIGVQTETAEDGKKAVEAVCTHPPLYYDIVFMDIQMPVLNGYEAAKEIRKSGMERIEELPIIAMTADAFAEDVRLSRLAGMNGHLAKPISMEQLKNILSDCLIWRKQNQKAAGRPGDLAP</sequence>
<dbReference type="Gene3D" id="1.10.287.130">
    <property type="match status" value="1"/>
</dbReference>
<dbReference type="CDD" id="cd17546">
    <property type="entry name" value="REC_hyHK_CKI1_RcsC-like"/>
    <property type="match status" value="1"/>
</dbReference>
<comment type="similarity">
    <text evidence="2">In the N-terminal section; belongs to the phytochrome family.</text>
</comment>
<organism evidence="14 15">
    <name type="scientific">Lientehia hominis</name>
    <dbReference type="NCBI Taxonomy" id="2897778"/>
    <lineage>
        <taxon>Bacteria</taxon>
        <taxon>Bacillati</taxon>
        <taxon>Bacillota</taxon>
        <taxon>Clostridia</taxon>
        <taxon>Lachnospirales</taxon>
        <taxon>Lachnospiraceae</taxon>
        <taxon>Lientehia</taxon>
    </lineage>
</organism>
<keyword evidence="11" id="KW-0175">Coiled coil</keyword>
<feature type="coiled-coil region" evidence="11">
    <location>
        <begin position="382"/>
        <end position="420"/>
    </location>
</feature>
<keyword evidence="14" id="KW-0067">ATP-binding</keyword>
<evidence type="ECO:0000256" key="11">
    <source>
        <dbReference type="SAM" id="Coils"/>
    </source>
</evidence>
<dbReference type="Gene3D" id="3.30.565.10">
    <property type="entry name" value="Histidine kinase-like ATPase, C-terminal domain"/>
    <property type="match status" value="1"/>
</dbReference>
<dbReference type="InterPro" id="IPR004358">
    <property type="entry name" value="Sig_transdc_His_kin-like_C"/>
</dbReference>
<dbReference type="InterPro" id="IPR011006">
    <property type="entry name" value="CheY-like_superfamily"/>
</dbReference>
<keyword evidence="14" id="KW-0547">Nucleotide-binding</keyword>
<dbReference type="CDD" id="cd16922">
    <property type="entry name" value="HATPase_EvgS-ArcB-TorS-like"/>
    <property type="match status" value="1"/>
</dbReference>
<dbReference type="AlphaFoldDB" id="A0AAP2WAN4"/>
<feature type="domain" description="Response regulatory" evidence="13">
    <location>
        <begin position="667"/>
        <end position="788"/>
    </location>
</feature>
<dbReference type="PANTHER" id="PTHR45339:SF1">
    <property type="entry name" value="HYBRID SIGNAL TRANSDUCTION HISTIDINE KINASE J"/>
    <property type="match status" value="1"/>
</dbReference>
<evidence type="ECO:0000256" key="2">
    <source>
        <dbReference type="ARBA" id="ARBA00006402"/>
    </source>
</evidence>
<dbReference type="InterPro" id="IPR003594">
    <property type="entry name" value="HATPase_dom"/>
</dbReference>
<comment type="caution">
    <text evidence="14">The sequence shown here is derived from an EMBL/GenBank/DDBJ whole genome shotgun (WGS) entry which is preliminary data.</text>
</comment>
<dbReference type="InterPro" id="IPR036097">
    <property type="entry name" value="HisK_dim/P_sf"/>
</dbReference>
<dbReference type="Pfam" id="PF00512">
    <property type="entry name" value="HisKA"/>
    <property type="match status" value="1"/>
</dbReference>
<feature type="domain" description="Histidine kinase" evidence="12">
    <location>
        <begin position="420"/>
        <end position="644"/>
    </location>
</feature>
<gene>
    <name evidence="14" type="ORF">LQE92_13545</name>
</gene>
<keyword evidence="5 10" id="KW-0597">Phosphoprotein</keyword>
<dbReference type="PROSITE" id="PS50110">
    <property type="entry name" value="RESPONSE_REGULATORY"/>
    <property type="match status" value="1"/>
</dbReference>
<keyword evidence="6" id="KW-0808">Transferase</keyword>
<dbReference type="SMART" id="SM00388">
    <property type="entry name" value="HisKA"/>
    <property type="match status" value="1"/>
</dbReference>
<dbReference type="PRINTS" id="PR00344">
    <property type="entry name" value="BCTRLSENSOR"/>
</dbReference>
<evidence type="ECO:0000313" key="15">
    <source>
        <dbReference type="Proteomes" id="UP001299265"/>
    </source>
</evidence>
<evidence type="ECO:0000259" key="13">
    <source>
        <dbReference type="PROSITE" id="PS50110"/>
    </source>
</evidence>
<feature type="modified residue" description="4-aspartylphosphate" evidence="10">
    <location>
        <position position="719"/>
    </location>
</feature>
<dbReference type="SUPFAM" id="SSF52172">
    <property type="entry name" value="CheY-like"/>
    <property type="match status" value="1"/>
</dbReference>
<evidence type="ECO:0000313" key="14">
    <source>
        <dbReference type="EMBL" id="MCD2493632.1"/>
    </source>
</evidence>
<evidence type="ECO:0000256" key="9">
    <source>
        <dbReference type="ARBA" id="ARBA00074306"/>
    </source>
</evidence>
<dbReference type="InterPro" id="IPR036890">
    <property type="entry name" value="HATPase_C_sf"/>
</dbReference>
<dbReference type="SMART" id="SM00387">
    <property type="entry name" value="HATPase_c"/>
    <property type="match status" value="1"/>
</dbReference>
<comment type="catalytic activity">
    <reaction evidence="1">
        <text>ATP + protein L-histidine = ADP + protein N-phospho-L-histidine.</text>
        <dbReference type="EC" id="2.7.13.3"/>
    </reaction>
</comment>
<evidence type="ECO:0000256" key="3">
    <source>
        <dbReference type="ARBA" id="ARBA00012438"/>
    </source>
</evidence>
<reference evidence="14 15" key="1">
    <citation type="submission" date="2021-11" db="EMBL/GenBank/DDBJ databases">
        <title>Lacrimispora sp. nov. NSJ-141 isolated from human feces.</title>
        <authorList>
            <person name="Abdugheni R."/>
        </authorList>
    </citation>
    <scope>NUCLEOTIDE SEQUENCE [LARGE SCALE GENOMIC DNA]</scope>
    <source>
        <strain evidence="14 15">NSJ-141</strain>
    </source>
</reference>
<name>A0AAP2WAN4_9FIRM</name>
<protein>
    <recommendedName>
        <fullName evidence="9">Circadian input-output histidine kinase CikA</fullName>
        <ecNumber evidence="3">2.7.13.3</ecNumber>
    </recommendedName>
    <alternativeName>
        <fullName evidence="4">Stage 0 sporulation protein A homolog</fullName>
    </alternativeName>
</protein>
<comment type="function">
    <text evidence="8">May play the central regulatory role in sporulation. It may be an element of the effector pathway responsible for the activation of sporulation genes in response to nutritional stress. Spo0A may act in concert with spo0H (a sigma factor) to control the expression of some genes that are critical to the sporulation process.</text>
</comment>
<dbReference type="GO" id="GO:0000155">
    <property type="term" value="F:phosphorelay sensor kinase activity"/>
    <property type="evidence" value="ECO:0007669"/>
    <property type="project" value="InterPro"/>
</dbReference>
<keyword evidence="6" id="KW-0418">Kinase</keyword>
<dbReference type="Pfam" id="PF02518">
    <property type="entry name" value="HATPase_c"/>
    <property type="match status" value="1"/>
</dbReference>
<dbReference type="InterPro" id="IPR003661">
    <property type="entry name" value="HisK_dim/P_dom"/>
</dbReference>
<dbReference type="CDD" id="cd00082">
    <property type="entry name" value="HisKA"/>
    <property type="match status" value="1"/>
</dbReference>
<proteinExistence type="inferred from homology"/>
<dbReference type="InterPro" id="IPR001789">
    <property type="entry name" value="Sig_transdc_resp-reg_receiver"/>
</dbReference>
<dbReference type="SUPFAM" id="SSF55874">
    <property type="entry name" value="ATPase domain of HSP90 chaperone/DNA topoisomerase II/histidine kinase"/>
    <property type="match status" value="1"/>
</dbReference>